<dbReference type="AlphaFoldDB" id="A0A4Y5T5S1"/>
<name>A0A4Y5T5S1_CLOPF</name>
<proteinExistence type="predicted"/>
<keyword evidence="1" id="KW-0614">Plasmid</keyword>
<sequence>MKIFTFDDLEFIAMVLNKILDANKSNIKYIKKKEHISKSDIEILMEYSKLEMKLRIIIDKIELLSNERNIL</sequence>
<organism evidence="1">
    <name type="scientific">Clostridium perfringens</name>
    <dbReference type="NCBI Taxonomy" id="1502"/>
    <lineage>
        <taxon>Bacteria</taxon>
        <taxon>Bacillati</taxon>
        <taxon>Bacillota</taxon>
        <taxon>Clostridia</taxon>
        <taxon>Eubacteriales</taxon>
        <taxon>Clostridiaceae</taxon>
        <taxon>Clostridium</taxon>
    </lineage>
</organism>
<geneLocation type="plasmid" evidence="1">
    <name>pCP16SBCL648-1</name>
</geneLocation>
<reference evidence="1" key="1">
    <citation type="journal article" date="2019" name="Pathogens">
        <title>In silico Identification of Novel Toxin Homologs and Associated Mobile Genetic Elements in Clostridium perfringens.</title>
        <authorList>
            <person name="Lacey J.A."/>
            <person name="Johanesen P.A."/>
            <person name="Lyras D."/>
            <person name="Moore R.J."/>
        </authorList>
    </citation>
    <scope>NUCLEOTIDE SEQUENCE</scope>
    <source>
        <strain evidence="1">16SBCL648</strain>
        <plasmid evidence="1">pCP16SBCL648-1</plasmid>
    </source>
</reference>
<evidence type="ECO:0000313" key="1">
    <source>
        <dbReference type="EMBL" id="QDB01211.1"/>
    </source>
</evidence>
<accession>A0A4Y5T5S1</accession>
<dbReference type="EMBL" id="MK285061">
    <property type="protein sequence ID" value="QDB01211.1"/>
    <property type="molecule type" value="Genomic_DNA"/>
</dbReference>
<protein>
    <submittedName>
        <fullName evidence="1">Uncharacterized protein</fullName>
    </submittedName>
</protein>